<dbReference type="AlphaFoldDB" id="A0A1G8DT91"/>
<proteinExistence type="predicted"/>
<reference evidence="1 2" key="1">
    <citation type="submission" date="2016-10" db="EMBL/GenBank/DDBJ databases">
        <authorList>
            <person name="de Groot N.N."/>
        </authorList>
    </citation>
    <scope>NUCLEOTIDE SEQUENCE [LARGE SCALE GENOMIC DNA]</scope>
    <source>
        <strain evidence="1 2">DSM 21632</strain>
    </source>
</reference>
<protein>
    <submittedName>
        <fullName evidence="1">Uncharacterized protein</fullName>
    </submittedName>
</protein>
<evidence type="ECO:0000313" key="1">
    <source>
        <dbReference type="EMBL" id="SDH60818.1"/>
    </source>
</evidence>
<name>A0A1G8DT91_9BACI</name>
<sequence length="80" mass="9652">MTTSEIEYTFYSFGYGALYHKFRYPLLVSEHLKHVDADVLEAFFTWYTFDDTKKLLFDDFIYHFRLFENICKNNSLPSSL</sequence>
<dbReference type="Proteomes" id="UP000199163">
    <property type="component" value="Unassembled WGS sequence"/>
</dbReference>
<dbReference type="OrthoDB" id="2972351at2"/>
<keyword evidence="2" id="KW-1185">Reference proteome</keyword>
<evidence type="ECO:0000313" key="2">
    <source>
        <dbReference type="Proteomes" id="UP000199163"/>
    </source>
</evidence>
<accession>A0A1G8DT91</accession>
<gene>
    <name evidence="1" type="ORF">SAMN05192534_10816</name>
</gene>
<dbReference type="EMBL" id="FNDK01000008">
    <property type="protein sequence ID" value="SDH60818.1"/>
    <property type="molecule type" value="Genomic_DNA"/>
</dbReference>
<dbReference type="STRING" id="568899.SAMN05192534_10816"/>
<organism evidence="1 2">
    <name type="scientific">Alteribacillus persepolensis</name>
    <dbReference type="NCBI Taxonomy" id="568899"/>
    <lineage>
        <taxon>Bacteria</taxon>
        <taxon>Bacillati</taxon>
        <taxon>Bacillota</taxon>
        <taxon>Bacilli</taxon>
        <taxon>Bacillales</taxon>
        <taxon>Bacillaceae</taxon>
        <taxon>Alteribacillus</taxon>
    </lineage>
</organism>
<dbReference type="RefSeq" id="WP_091272850.1">
    <property type="nucleotide sequence ID" value="NZ_FNDK01000008.1"/>
</dbReference>